<evidence type="ECO:0000256" key="2">
    <source>
        <dbReference type="ARBA" id="ARBA00022723"/>
    </source>
</evidence>
<name>A0A4D6L761_VIGUN</name>
<feature type="binding site" evidence="7">
    <location>
        <position position="323"/>
    </location>
    <ligand>
        <name>Cu cation</name>
        <dbReference type="ChEBI" id="CHEBI:23378"/>
        <label>B</label>
    </ligand>
</feature>
<dbReference type="Pfam" id="PF12142">
    <property type="entry name" value="PPO1_DWL"/>
    <property type="match status" value="1"/>
</dbReference>
<feature type="disulfide bond" evidence="8">
    <location>
        <begin position="105"/>
        <end position="168"/>
    </location>
</feature>
<evidence type="ECO:0000256" key="1">
    <source>
        <dbReference type="ARBA" id="ARBA00009928"/>
    </source>
</evidence>
<dbReference type="InterPro" id="IPR008922">
    <property type="entry name" value="Di-copper_centre_dom_sf"/>
</dbReference>
<feature type="binding site" evidence="7">
    <location>
        <position position="197"/>
    </location>
    <ligand>
        <name>Cu cation</name>
        <dbReference type="ChEBI" id="CHEBI:23378"/>
        <label>A</label>
    </ligand>
</feature>
<evidence type="ECO:0000259" key="11">
    <source>
        <dbReference type="PROSITE" id="PS00497"/>
    </source>
</evidence>
<evidence type="ECO:0000256" key="6">
    <source>
        <dbReference type="ARBA" id="ARBA00023157"/>
    </source>
</evidence>
<dbReference type="GO" id="GO:0046148">
    <property type="term" value="P:pigment biosynthetic process"/>
    <property type="evidence" value="ECO:0007669"/>
    <property type="project" value="InterPro"/>
</dbReference>
<proteinExistence type="inferred from homology"/>
<feature type="disulfide bond" evidence="8">
    <location>
        <begin position="91"/>
        <end position="106"/>
    </location>
</feature>
<dbReference type="SUPFAM" id="SSF48056">
    <property type="entry name" value="Di-copper centre-containing domain"/>
    <property type="match status" value="1"/>
</dbReference>
<dbReference type="PROSITE" id="PS00498">
    <property type="entry name" value="TYROSINASE_2"/>
    <property type="match status" value="1"/>
</dbReference>
<evidence type="ECO:0000256" key="5">
    <source>
        <dbReference type="ARBA" id="ARBA00023008"/>
    </source>
</evidence>
<evidence type="ECO:0000256" key="9">
    <source>
        <dbReference type="PIRSR" id="PIRSR000290-3"/>
    </source>
</evidence>
<evidence type="ECO:0000256" key="7">
    <source>
        <dbReference type="PIRSR" id="PIRSR000290-1"/>
    </source>
</evidence>
<feature type="binding site" evidence="7">
    <location>
        <position position="167"/>
    </location>
    <ligand>
        <name>Cu cation</name>
        <dbReference type="ChEBI" id="CHEBI:23378"/>
        <label>A</label>
    </ligand>
</feature>
<evidence type="ECO:0000256" key="10">
    <source>
        <dbReference type="SAM" id="MobiDB-lite"/>
    </source>
</evidence>
<keyword evidence="5 7" id="KW-0186">Copper</keyword>
<feature type="domain" description="Tyrosinase copper-binding" evidence="12">
    <location>
        <begin position="346"/>
        <end position="357"/>
    </location>
</feature>
<dbReference type="PRINTS" id="PR00092">
    <property type="entry name" value="TYROSINASE"/>
</dbReference>
<dbReference type="PANTHER" id="PTHR11474:SF76">
    <property type="entry name" value="SHKT DOMAIN-CONTAINING PROTEIN"/>
    <property type="match status" value="1"/>
</dbReference>
<keyword evidence="6 8" id="KW-1015">Disulfide bond</keyword>
<evidence type="ECO:0000256" key="4">
    <source>
        <dbReference type="ARBA" id="ARBA00023002"/>
    </source>
</evidence>
<dbReference type="PROSITE" id="PS00497">
    <property type="entry name" value="TYROSINASE_1"/>
    <property type="match status" value="1"/>
</dbReference>
<dbReference type="AlphaFoldDB" id="A0A4D6L761"/>
<evidence type="ECO:0000256" key="8">
    <source>
        <dbReference type="PIRSR" id="PIRSR000290-2"/>
    </source>
</evidence>
<keyword evidence="2 7" id="KW-0479">Metal-binding</keyword>
<comment type="similarity">
    <text evidence="1">Belongs to the tyrosinase family.</text>
</comment>
<feature type="region of interest" description="Disordered" evidence="10">
    <location>
        <begin position="1"/>
        <end position="26"/>
    </location>
</feature>
<accession>A0A4D6L761</accession>
<evidence type="ECO:0000256" key="3">
    <source>
        <dbReference type="ARBA" id="ARBA00022784"/>
    </source>
</evidence>
<feature type="domain" description="Tyrosinase copper-binding" evidence="11">
    <location>
        <begin position="188"/>
        <end position="205"/>
    </location>
</feature>
<protein>
    <submittedName>
        <fullName evidence="13">Polyphenol oxidase</fullName>
    </submittedName>
</protein>
<comment type="cofactor">
    <cofactor evidence="7">
        <name>Cu(2+)</name>
        <dbReference type="ChEBI" id="CHEBI:29036"/>
    </cofactor>
    <text evidence="7">Binds 2 copper ions per subunit.</text>
</comment>
<evidence type="ECO:0000259" key="12">
    <source>
        <dbReference type="PROSITE" id="PS00498"/>
    </source>
</evidence>
<dbReference type="PIRSF" id="PIRSF000290">
    <property type="entry name" value="PPO_plant"/>
    <property type="match status" value="1"/>
</dbReference>
<gene>
    <name evidence="13" type="ORF">DEO72_LG2g4668</name>
</gene>
<dbReference type="InterPro" id="IPR002227">
    <property type="entry name" value="Tyrosinase_Cu-bd"/>
</dbReference>
<dbReference type="GO" id="GO:0046872">
    <property type="term" value="F:metal ion binding"/>
    <property type="evidence" value="ECO:0007669"/>
    <property type="project" value="UniProtKB-KW"/>
</dbReference>
<dbReference type="InterPro" id="IPR022739">
    <property type="entry name" value="Polyphenol_oxidase_cen"/>
</dbReference>
<keyword evidence="4" id="KW-0560">Oxidoreductase</keyword>
<organism evidence="13 14">
    <name type="scientific">Vigna unguiculata</name>
    <name type="common">Cowpea</name>
    <dbReference type="NCBI Taxonomy" id="3917"/>
    <lineage>
        <taxon>Eukaryota</taxon>
        <taxon>Viridiplantae</taxon>
        <taxon>Streptophyta</taxon>
        <taxon>Embryophyta</taxon>
        <taxon>Tracheophyta</taxon>
        <taxon>Spermatophyta</taxon>
        <taxon>Magnoliopsida</taxon>
        <taxon>eudicotyledons</taxon>
        <taxon>Gunneridae</taxon>
        <taxon>Pentapetalae</taxon>
        <taxon>rosids</taxon>
        <taxon>fabids</taxon>
        <taxon>Fabales</taxon>
        <taxon>Fabaceae</taxon>
        <taxon>Papilionoideae</taxon>
        <taxon>50 kb inversion clade</taxon>
        <taxon>NPAAA clade</taxon>
        <taxon>indigoferoid/millettioid clade</taxon>
        <taxon>Phaseoleae</taxon>
        <taxon>Vigna</taxon>
    </lineage>
</organism>
<keyword evidence="14" id="KW-1185">Reference proteome</keyword>
<feature type="binding site" evidence="7">
    <location>
        <position position="188"/>
    </location>
    <ligand>
        <name>Cu cation</name>
        <dbReference type="ChEBI" id="CHEBI:23378"/>
        <label>A</label>
    </ligand>
</feature>
<evidence type="ECO:0000313" key="14">
    <source>
        <dbReference type="Proteomes" id="UP000501690"/>
    </source>
</evidence>
<dbReference type="Gene3D" id="1.10.1280.10">
    <property type="entry name" value="Di-copper center containing domain from catechol oxidase"/>
    <property type="match status" value="1"/>
</dbReference>
<feature type="binding site" evidence="7">
    <location>
        <position position="319"/>
    </location>
    <ligand>
        <name>Cu cation</name>
        <dbReference type="ChEBI" id="CHEBI:23378"/>
        <label>B</label>
    </ligand>
</feature>
<dbReference type="InterPro" id="IPR022740">
    <property type="entry name" value="Polyphenol_oxidase_C"/>
</dbReference>
<dbReference type="GO" id="GO:0004097">
    <property type="term" value="F:catechol oxidase activity"/>
    <property type="evidence" value="ECO:0007669"/>
    <property type="project" value="InterPro"/>
</dbReference>
<dbReference type="InterPro" id="IPR016213">
    <property type="entry name" value="Polyphenol_oxidase"/>
</dbReference>
<dbReference type="Proteomes" id="UP000501690">
    <property type="component" value="Linkage Group LG2"/>
</dbReference>
<reference evidence="13 14" key="1">
    <citation type="submission" date="2019-04" db="EMBL/GenBank/DDBJ databases">
        <title>An improved genome assembly and genetic linkage map for asparagus bean, Vigna unguiculata ssp. sesquipedialis.</title>
        <authorList>
            <person name="Xia Q."/>
            <person name="Zhang R."/>
            <person name="Dong Y."/>
        </authorList>
    </citation>
    <scope>NUCLEOTIDE SEQUENCE [LARGE SCALE GENOMIC DNA]</scope>
    <source>
        <tissue evidence="13">Leaf</tissue>
    </source>
</reference>
<dbReference type="PANTHER" id="PTHR11474">
    <property type="entry name" value="TYROSINASE FAMILY MEMBER"/>
    <property type="match status" value="1"/>
</dbReference>
<feature type="binding site" evidence="7">
    <location>
        <position position="353"/>
    </location>
    <ligand>
        <name>Cu cation</name>
        <dbReference type="ChEBI" id="CHEBI:23378"/>
        <label>B</label>
    </ligand>
</feature>
<keyword evidence="3" id="KW-0883">Thioether bond</keyword>
<sequence length="565" mass="64147">MSWISVTSLPIPLSSSSSSSFPHLTKHRKPKRHHLCKVSCHTNHDVPNEEPKASHNRRNVLIGFGGLYGASTLADNPFAIALPTSPDIKSCGLPKLPADVECTNCCPPQSSTIIDFTLPPTRRTPRVRYAAQLMDDTNIAKYKEALCKMRALPPDDPRSFIQQANIHCAYCNDAYHQAGFPKIDYQVHKSWLFFPFHRMYLYFYERILGSLINDPDFSIPYWNWDNPYGGMVIPSIFTDTNSPLYDPRRNIYHQPPTLVNLDYNKNDQVCLNPKQQISNNLATMYKSVVSSGTPSLFLGTSYRGGGEPGCPGSLERVPHTPVHVWAGDTRQPHLEDLGVFYSAARDPLFYAHHANVDRMWNIWRTLPGKKRVNFKDNDWLTSSFYFYDENKNLVRVTVKDSLDTTKLGYVYQGVETPWLDQRPKPRNPIPIAKAKKSFGEATSVTFPLTLNSKVSSVVKRPKVSRSEEEKEEEEEVLVIDGIEFDMEKDLKFDVFINDDDEKEINPTNTEFAGSFVSVPHTHMHRNKKAKSCLKLAMTELLEDLEAEDDDTIVVSNHGFMPPGQC</sequence>
<dbReference type="EMBL" id="CP039346">
    <property type="protein sequence ID" value="QCD84316.1"/>
    <property type="molecule type" value="Genomic_DNA"/>
</dbReference>
<dbReference type="Pfam" id="PF12143">
    <property type="entry name" value="PPO1_KFDV"/>
    <property type="match status" value="1"/>
</dbReference>
<dbReference type="InterPro" id="IPR050316">
    <property type="entry name" value="Tyrosinase/Hemocyanin"/>
</dbReference>
<dbReference type="Pfam" id="PF00264">
    <property type="entry name" value="Tyrosinase"/>
    <property type="match status" value="1"/>
</dbReference>
<feature type="cross-link" description="2'-(S-cysteinyl)-histidine (Cys-His)" evidence="9">
    <location>
        <begin position="171"/>
        <end position="188"/>
    </location>
</feature>
<evidence type="ECO:0000313" key="13">
    <source>
        <dbReference type="EMBL" id="QCD84316.1"/>
    </source>
</evidence>